<dbReference type="PROSITE" id="PS00211">
    <property type="entry name" value="ABC_TRANSPORTER_1"/>
    <property type="match status" value="1"/>
</dbReference>
<dbReference type="PANTHER" id="PTHR24220">
    <property type="entry name" value="IMPORT ATP-BINDING PROTEIN"/>
    <property type="match status" value="1"/>
</dbReference>
<dbReference type="CDD" id="cd03255">
    <property type="entry name" value="ABC_MJ0796_LolCDE_FtsE"/>
    <property type="match status" value="1"/>
</dbReference>
<protein>
    <submittedName>
        <fullName evidence="6">ABC transporter ATP-binding protein</fullName>
    </submittedName>
</protein>
<reference evidence="6" key="1">
    <citation type="journal article" date="2020" name="mSystems">
        <title>Genome- and Community-Level Interaction Insights into Carbon Utilization and Element Cycling Functions of Hydrothermarchaeota in Hydrothermal Sediment.</title>
        <authorList>
            <person name="Zhou Z."/>
            <person name="Liu Y."/>
            <person name="Xu W."/>
            <person name="Pan J."/>
            <person name="Luo Z.H."/>
            <person name="Li M."/>
        </authorList>
    </citation>
    <scope>NUCLEOTIDE SEQUENCE [LARGE SCALE GENOMIC DNA]</scope>
    <source>
        <strain evidence="6">SpSt-381</strain>
    </source>
</reference>
<name>A0A832MLC6_UNCEI</name>
<organism evidence="6">
    <name type="scientific">Eiseniibacteriota bacterium</name>
    <dbReference type="NCBI Taxonomy" id="2212470"/>
    <lineage>
        <taxon>Bacteria</taxon>
        <taxon>Candidatus Eiseniibacteriota</taxon>
    </lineage>
</organism>
<dbReference type="InterPro" id="IPR027417">
    <property type="entry name" value="P-loop_NTPase"/>
</dbReference>
<sequence length="255" mass="27042">MPADATAGAGDGARPAAPGGADAAATGAATGVEVIRLEHVTRVFKVGDSEVRALDGVSLSVRAGEYLSLMGPSGSGKSTLLNVLGCLDTPTSGRYVLDGEPVEKLTEDQLADVRQRKIGFIFQAYHLVARMSAARNVELPMIFAGVAPAERRARAREALVAVGLGHRLDHRPDQLSGGERQRVAIARATAMRPRILLADEPTGNLDTRSGDEILALLERLNAEGLTLVVVTHDPRVGGRAQRRLRMRDGRMAEDG</sequence>
<evidence type="ECO:0000256" key="1">
    <source>
        <dbReference type="ARBA" id="ARBA00022448"/>
    </source>
</evidence>
<dbReference type="GO" id="GO:0005524">
    <property type="term" value="F:ATP binding"/>
    <property type="evidence" value="ECO:0007669"/>
    <property type="project" value="UniProtKB-KW"/>
</dbReference>
<dbReference type="PROSITE" id="PS50893">
    <property type="entry name" value="ABC_TRANSPORTER_2"/>
    <property type="match status" value="1"/>
</dbReference>
<evidence type="ECO:0000259" key="5">
    <source>
        <dbReference type="PROSITE" id="PS50893"/>
    </source>
</evidence>
<keyword evidence="3 6" id="KW-0067">ATP-binding</keyword>
<dbReference type="GO" id="GO:0022857">
    <property type="term" value="F:transmembrane transporter activity"/>
    <property type="evidence" value="ECO:0007669"/>
    <property type="project" value="TreeGrafter"/>
</dbReference>
<keyword evidence="1" id="KW-0813">Transport</keyword>
<evidence type="ECO:0000256" key="2">
    <source>
        <dbReference type="ARBA" id="ARBA00022741"/>
    </source>
</evidence>
<feature type="region of interest" description="Disordered" evidence="4">
    <location>
        <begin position="1"/>
        <end position="23"/>
    </location>
</feature>
<evidence type="ECO:0000313" key="6">
    <source>
        <dbReference type="EMBL" id="HGZ43470.1"/>
    </source>
</evidence>
<evidence type="ECO:0000256" key="4">
    <source>
        <dbReference type="SAM" id="MobiDB-lite"/>
    </source>
</evidence>
<dbReference type="GO" id="GO:0016887">
    <property type="term" value="F:ATP hydrolysis activity"/>
    <property type="evidence" value="ECO:0007669"/>
    <property type="project" value="InterPro"/>
</dbReference>
<dbReference type="InterPro" id="IPR015854">
    <property type="entry name" value="ABC_transpr_LolD-like"/>
</dbReference>
<dbReference type="GO" id="GO:0005886">
    <property type="term" value="C:plasma membrane"/>
    <property type="evidence" value="ECO:0007669"/>
    <property type="project" value="TreeGrafter"/>
</dbReference>
<dbReference type="InterPro" id="IPR003439">
    <property type="entry name" value="ABC_transporter-like_ATP-bd"/>
</dbReference>
<feature type="domain" description="ABC transporter" evidence="5">
    <location>
        <begin position="35"/>
        <end position="255"/>
    </location>
</feature>
<accession>A0A832MLC6</accession>
<dbReference type="InterPro" id="IPR003593">
    <property type="entry name" value="AAA+_ATPase"/>
</dbReference>
<dbReference type="GO" id="GO:0098796">
    <property type="term" value="C:membrane protein complex"/>
    <property type="evidence" value="ECO:0007669"/>
    <property type="project" value="UniProtKB-ARBA"/>
</dbReference>
<evidence type="ECO:0000256" key="3">
    <source>
        <dbReference type="ARBA" id="ARBA00022840"/>
    </source>
</evidence>
<dbReference type="FunFam" id="3.40.50.300:FF:000032">
    <property type="entry name" value="Export ABC transporter ATP-binding protein"/>
    <property type="match status" value="1"/>
</dbReference>
<keyword evidence="2" id="KW-0547">Nucleotide-binding</keyword>
<dbReference type="AlphaFoldDB" id="A0A832MLC6"/>
<dbReference type="SUPFAM" id="SSF52540">
    <property type="entry name" value="P-loop containing nucleoside triphosphate hydrolases"/>
    <property type="match status" value="1"/>
</dbReference>
<dbReference type="Pfam" id="PF00005">
    <property type="entry name" value="ABC_tran"/>
    <property type="match status" value="1"/>
</dbReference>
<proteinExistence type="predicted"/>
<dbReference type="InterPro" id="IPR017871">
    <property type="entry name" value="ABC_transporter-like_CS"/>
</dbReference>
<dbReference type="PANTHER" id="PTHR24220:SF86">
    <property type="entry name" value="ABC TRANSPORTER ABCH.1"/>
    <property type="match status" value="1"/>
</dbReference>
<comment type="caution">
    <text evidence="6">The sequence shown here is derived from an EMBL/GenBank/DDBJ whole genome shotgun (WGS) entry which is preliminary data.</text>
</comment>
<gene>
    <name evidence="6" type="ORF">ENR23_08600</name>
</gene>
<dbReference type="Gene3D" id="3.40.50.300">
    <property type="entry name" value="P-loop containing nucleotide triphosphate hydrolases"/>
    <property type="match status" value="1"/>
</dbReference>
<dbReference type="EMBL" id="DSQF01000018">
    <property type="protein sequence ID" value="HGZ43470.1"/>
    <property type="molecule type" value="Genomic_DNA"/>
</dbReference>
<dbReference type="InterPro" id="IPR017911">
    <property type="entry name" value="MacB-like_ATP-bd"/>
</dbReference>
<dbReference type="SMART" id="SM00382">
    <property type="entry name" value="AAA"/>
    <property type="match status" value="1"/>
</dbReference>